<organism evidence="4">
    <name type="scientific">freshwater metagenome</name>
    <dbReference type="NCBI Taxonomy" id="449393"/>
    <lineage>
        <taxon>unclassified sequences</taxon>
        <taxon>metagenomes</taxon>
        <taxon>ecological metagenomes</taxon>
    </lineage>
</organism>
<accession>A0A6J5ZDJ1</accession>
<sequence>MPGWVPWLQGSVVPGLIGFLAVLSLIVAVFATIVLAIVKPDILTSFAVTSTKLRYLFIGILVLGITITGLGMFNLIRMRGDDRFKKPRTGIAVLVFALMIQISGFGITALGVDMQRNLVSSLFVDPAALADDSGVASKVSVPNLSGRLNILLLGGDAGENRWGLRPDSISVVNLDLATGRIVMIGIPRNLQKARFIEDSPMHKVFPDGFDCGNSCLINAIYTYATARPSLYSDPKYLSKDPGIEATREAVEGTLGITIDNYVLIDMMGFVRLVDAVGGVDINVPRRVVTQYGRVYEPGCQHMTGRQALLFARTRKDSNDYNRMSKQRIVQEAVIRQTSPLDLLRAYNEIANNGSQYIKTDLPENVVSDLLRAGIKAQKGTFDSLELVPPTVNTINPDISEIHAMVQDAITTGTAPDSPQGFASAAPSVDATRAPIAPGQEYVNTKPCS</sequence>
<dbReference type="NCBIfam" id="TIGR00350">
    <property type="entry name" value="lytR_cpsA_psr"/>
    <property type="match status" value="1"/>
</dbReference>
<dbReference type="EMBL" id="CAESAJ010000062">
    <property type="protein sequence ID" value="CAB4337653.1"/>
    <property type="molecule type" value="Genomic_DNA"/>
</dbReference>
<feature type="domain" description="Cell envelope-related transcriptional attenuator" evidence="3">
    <location>
        <begin position="165"/>
        <end position="337"/>
    </location>
</feature>
<dbReference type="Gene3D" id="3.40.630.190">
    <property type="entry name" value="LCP protein"/>
    <property type="match status" value="1"/>
</dbReference>
<gene>
    <name evidence="4" type="ORF">UFOPK3770_00692</name>
</gene>
<feature type="transmembrane region" description="Helical" evidence="2">
    <location>
        <begin position="12"/>
        <end position="35"/>
    </location>
</feature>
<dbReference type="InterPro" id="IPR004474">
    <property type="entry name" value="LytR_CpsA_psr"/>
</dbReference>
<evidence type="ECO:0000259" key="3">
    <source>
        <dbReference type="Pfam" id="PF03816"/>
    </source>
</evidence>
<reference evidence="4" key="1">
    <citation type="submission" date="2020-05" db="EMBL/GenBank/DDBJ databases">
        <authorList>
            <person name="Chiriac C."/>
            <person name="Salcher M."/>
            <person name="Ghai R."/>
            <person name="Kavagutti S V."/>
        </authorList>
    </citation>
    <scope>NUCLEOTIDE SEQUENCE</scope>
</reference>
<feature type="transmembrane region" description="Helical" evidence="2">
    <location>
        <begin position="88"/>
        <end position="112"/>
    </location>
</feature>
<dbReference type="Pfam" id="PF03816">
    <property type="entry name" value="LytR_cpsA_psr"/>
    <property type="match status" value="1"/>
</dbReference>
<evidence type="ECO:0000256" key="2">
    <source>
        <dbReference type="SAM" id="Phobius"/>
    </source>
</evidence>
<dbReference type="InterPro" id="IPR050922">
    <property type="entry name" value="LytR/CpsA/Psr_CW_biosynth"/>
</dbReference>
<dbReference type="AlphaFoldDB" id="A0A6J5ZDJ1"/>
<protein>
    <submittedName>
        <fullName evidence="4">Unannotated protein</fullName>
    </submittedName>
</protein>
<feature type="region of interest" description="Disordered" evidence="1">
    <location>
        <begin position="411"/>
        <end position="448"/>
    </location>
</feature>
<evidence type="ECO:0000313" key="4">
    <source>
        <dbReference type="EMBL" id="CAB4337653.1"/>
    </source>
</evidence>
<keyword evidence="2" id="KW-0812">Transmembrane</keyword>
<keyword evidence="2" id="KW-0472">Membrane</keyword>
<proteinExistence type="predicted"/>
<evidence type="ECO:0000256" key="1">
    <source>
        <dbReference type="SAM" id="MobiDB-lite"/>
    </source>
</evidence>
<dbReference type="PANTHER" id="PTHR33392:SF6">
    <property type="entry name" value="POLYISOPRENYL-TEICHOIC ACID--PEPTIDOGLYCAN TEICHOIC ACID TRANSFERASE TAGU"/>
    <property type="match status" value="1"/>
</dbReference>
<name>A0A6J5ZDJ1_9ZZZZ</name>
<keyword evidence="2" id="KW-1133">Transmembrane helix</keyword>
<feature type="transmembrane region" description="Helical" evidence="2">
    <location>
        <begin position="55"/>
        <end position="76"/>
    </location>
</feature>
<dbReference type="PANTHER" id="PTHR33392">
    <property type="entry name" value="POLYISOPRENYL-TEICHOIC ACID--PEPTIDOGLYCAN TEICHOIC ACID TRANSFERASE TAGU"/>
    <property type="match status" value="1"/>
</dbReference>